<proteinExistence type="predicted"/>
<dbReference type="PROSITE" id="PS50010">
    <property type="entry name" value="DH_2"/>
    <property type="match status" value="1"/>
</dbReference>
<feature type="compositionally biased region" description="Polar residues" evidence="1">
    <location>
        <begin position="622"/>
        <end position="636"/>
    </location>
</feature>
<dbReference type="SUPFAM" id="SSF48065">
    <property type="entry name" value="DBL homology domain (DH-domain)"/>
    <property type="match status" value="1"/>
</dbReference>
<reference evidence="3" key="1">
    <citation type="submission" date="2023-06" db="EMBL/GenBank/DDBJ databases">
        <title>Reference genome for the Northern bat (Eptesicus nilssonii), a most northern bat species.</title>
        <authorList>
            <person name="Laine V.N."/>
            <person name="Pulliainen A.T."/>
            <person name="Lilley T.M."/>
        </authorList>
    </citation>
    <scope>NUCLEOTIDE SEQUENCE</scope>
    <source>
        <strain evidence="3">BLF_Eptnil</strain>
        <tissue evidence="3">Kidney</tissue>
    </source>
</reference>
<comment type="caution">
    <text evidence="3">The sequence shown here is derived from an EMBL/GenBank/DDBJ whole genome shotgun (WGS) entry which is preliminary data.</text>
</comment>
<feature type="compositionally biased region" description="Basic and acidic residues" evidence="1">
    <location>
        <begin position="452"/>
        <end position="461"/>
    </location>
</feature>
<dbReference type="Gene3D" id="1.20.900.10">
    <property type="entry name" value="Dbl homology (DH) domain"/>
    <property type="match status" value="1"/>
</dbReference>
<gene>
    <name evidence="3" type="ORF">QTO34_017882</name>
</gene>
<feature type="compositionally biased region" description="Polar residues" evidence="1">
    <location>
        <begin position="823"/>
        <end position="832"/>
    </location>
</feature>
<feature type="region of interest" description="Disordered" evidence="1">
    <location>
        <begin position="83"/>
        <end position="113"/>
    </location>
</feature>
<dbReference type="GO" id="GO:0005085">
    <property type="term" value="F:guanyl-nucleotide exchange factor activity"/>
    <property type="evidence" value="ECO:0007669"/>
    <property type="project" value="InterPro"/>
</dbReference>
<evidence type="ECO:0000313" key="3">
    <source>
        <dbReference type="EMBL" id="KAK1341474.1"/>
    </source>
</evidence>
<feature type="compositionally biased region" description="Polar residues" evidence="1">
    <location>
        <begin position="284"/>
        <end position="296"/>
    </location>
</feature>
<dbReference type="InterPro" id="IPR000219">
    <property type="entry name" value="DH_dom"/>
</dbReference>
<evidence type="ECO:0000259" key="2">
    <source>
        <dbReference type="PROSITE" id="PS50010"/>
    </source>
</evidence>
<protein>
    <recommendedName>
        <fullName evidence="2">DH domain-containing protein</fullName>
    </recommendedName>
</protein>
<organism evidence="3 4">
    <name type="scientific">Cnephaeus nilssonii</name>
    <name type="common">Northern bat</name>
    <name type="synonym">Eptesicus nilssonii</name>
    <dbReference type="NCBI Taxonomy" id="3371016"/>
    <lineage>
        <taxon>Eukaryota</taxon>
        <taxon>Metazoa</taxon>
        <taxon>Chordata</taxon>
        <taxon>Craniata</taxon>
        <taxon>Vertebrata</taxon>
        <taxon>Euteleostomi</taxon>
        <taxon>Mammalia</taxon>
        <taxon>Eutheria</taxon>
        <taxon>Laurasiatheria</taxon>
        <taxon>Chiroptera</taxon>
        <taxon>Yangochiroptera</taxon>
        <taxon>Vespertilionidae</taxon>
        <taxon>Cnephaeus</taxon>
    </lineage>
</organism>
<feature type="region of interest" description="Disordered" evidence="1">
    <location>
        <begin position="580"/>
        <end position="637"/>
    </location>
</feature>
<feature type="region of interest" description="Disordered" evidence="1">
    <location>
        <begin position="228"/>
        <end position="248"/>
    </location>
</feature>
<dbReference type="Proteomes" id="UP001177744">
    <property type="component" value="Unassembled WGS sequence"/>
</dbReference>
<feature type="compositionally biased region" description="Polar residues" evidence="1">
    <location>
        <begin position="477"/>
        <end position="493"/>
    </location>
</feature>
<name>A0AA40LRZ0_CNENI</name>
<feature type="compositionally biased region" description="Polar residues" evidence="1">
    <location>
        <begin position="379"/>
        <end position="391"/>
    </location>
</feature>
<feature type="region of interest" description="Disordered" evidence="1">
    <location>
        <begin position="271"/>
        <end position="339"/>
    </location>
</feature>
<dbReference type="Pfam" id="PF00621">
    <property type="entry name" value="RhoGEF"/>
    <property type="match status" value="1"/>
</dbReference>
<accession>A0AA40LRZ0</accession>
<feature type="compositionally biased region" description="Basic and acidic residues" evidence="1">
    <location>
        <begin position="228"/>
        <end position="242"/>
    </location>
</feature>
<feature type="region of interest" description="Disordered" evidence="1">
    <location>
        <begin position="1"/>
        <end position="65"/>
    </location>
</feature>
<feature type="compositionally biased region" description="Polar residues" evidence="1">
    <location>
        <begin position="103"/>
        <end position="113"/>
    </location>
</feature>
<keyword evidence="4" id="KW-1185">Reference proteome</keyword>
<feature type="compositionally biased region" description="Low complexity" evidence="1">
    <location>
        <begin position="314"/>
        <end position="325"/>
    </location>
</feature>
<feature type="compositionally biased region" description="Basic and acidic residues" evidence="1">
    <location>
        <begin position="425"/>
        <end position="435"/>
    </location>
</feature>
<sequence length="1137" mass="126106">MVSPVTREIKKPPLAPKPKFVTNNKSTPPPIAPKPDIVISSVPQSTKKTKPAIAPKPKVLKSSPVCDIRQSPSRKIIVNLEEHKQELPESADSSTCKKKHTSTDNPETNEGCNSNGQFRIDFADLTPSQSSFEKVPDHYCCLQLPIDELRNFETCQDDSEKSNICFHSSEQEALANGKRCAFLYSDGVSKNSEVKELGPLEVHLVSCTSKFPTPKPRKTRAARLLRQEHIDTPSESTEKPENLDSSSSCLFEDSLKNNEIIYQNVSYNQEQVGKVKPGKKSELNVDSNSDRQNLVDSQKAMCHETSSSEKMTPSLDTDSNLSSDSKTVDDSSMSPAVDKPTSFIRCSTVSMSLPKQLKLACNKRLPVACNLGGAVPQMQKESTMKDGSSSKIVPKKPQRHSLPAAGMLKKAASEELMEKSSYSSNEEKKDPERNHLRQLCAENHGMSSSFEMSKRTSEKPVWKLPHPILPFKGNPESLKSITTSSNSEPSNALTKPRAKSLSAVDMDRCTKPCKDSQRKHSLKKLLSMKLSVCFMKSDFQKFWSKSSQLEGTTAGRLSGGEGKGIESDWHGLLVEEKRNKPIKSYSADNDSLESQKKRKKSRGQSSATNGPRAESLDDQMLSRETTPQAPCKSVTSDYAPDYENVRHYEEIPEYENFPLAMAVGKTLELERQNSSSMEDTDANVYEIEDLYEASDGQLQLGPIQQHSSCPGWARGTGKPQMAAAQPPRAARGSDNQGQLRLVLPAVVAAESADILADYRQENEEEVINSSDEDDVSSDSSKGEPDLLGDKQVVLGWSQSVSDIDLHRSTPEAIEPTYPVTGFRPQQGTTQLVSKEAHPNGRSWGNGSPPDQSHHTRLGSSSQSWVATVPATQEGPRGPMHEIRARVGLPSPGWAAGTGFPLAPGIRASLRPQAGTLDSGFPPAQLPLEEPPDEDTGIKSKVHYIAKEIMSSEKCKFVDVLKLLHIDFRDAVAHASRQLGKPVIEDRILNQILYYLPQLYELNRDLLKELEERVCETISTSFESGYGFSVSKAYEESQCGWRVMRKRKRRVSKGGAMAPVGLRKPLRTEQQRIADIFVKKGPYLKMYSTYIKEFDKNIALLDEQCKKNPGFAAVVREFEVLFMFMNTQEAQCTKFMHW</sequence>
<feature type="compositionally biased region" description="Low complexity" evidence="1">
    <location>
        <begin position="719"/>
        <end position="730"/>
    </location>
</feature>
<feature type="region of interest" description="Disordered" evidence="1">
    <location>
        <begin position="714"/>
        <end position="736"/>
    </location>
</feature>
<feature type="region of interest" description="Disordered" evidence="1">
    <location>
        <begin position="912"/>
        <end position="934"/>
    </location>
</feature>
<dbReference type="InterPro" id="IPR051092">
    <property type="entry name" value="FYVE_RhoGEF_PH"/>
</dbReference>
<dbReference type="GO" id="GO:0005737">
    <property type="term" value="C:cytoplasm"/>
    <property type="evidence" value="ECO:0007669"/>
    <property type="project" value="TreeGrafter"/>
</dbReference>
<dbReference type="InterPro" id="IPR035899">
    <property type="entry name" value="DBL_dom_sf"/>
</dbReference>
<feature type="compositionally biased region" description="Acidic residues" evidence="1">
    <location>
        <begin position="763"/>
        <end position="776"/>
    </location>
</feature>
<dbReference type="EMBL" id="JAULJE010000007">
    <property type="protein sequence ID" value="KAK1341474.1"/>
    <property type="molecule type" value="Genomic_DNA"/>
</dbReference>
<feature type="region of interest" description="Disordered" evidence="1">
    <location>
        <begin position="806"/>
        <end position="878"/>
    </location>
</feature>
<feature type="domain" description="DH" evidence="2">
    <location>
        <begin position="940"/>
        <end position="1118"/>
    </location>
</feature>
<evidence type="ECO:0000313" key="4">
    <source>
        <dbReference type="Proteomes" id="UP001177744"/>
    </source>
</evidence>
<evidence type="ECO:0000256" key="1">
    <source>
        <dbReference type="SAM" id="MobiDB-lite"/>
    </source>
</evidence>
<feature type="region of interest" description="Disordered" evidence="1">
    <location>
        <begin position="763"/>
        <end position="789"/>
    </location>
</feature>
<dbReference type="AlphaFoldDB" id="A0AA40LRZ0"/>
<dbReference type="PANTHER" id="PTHR12673:SF12">
    <property type="entry name" value="FYVE, RHOGEF AND PH DOMAIN-CONTAINING PROTEIN 6"/>
    <property type="match status" value="1"/>
</dbReference>
<dbReference type="PANTHER" id="PTHR12673">
    <property type="entry name" value="FACIOGENITAL DYSPLASIA PROTEIN"/>
    <property type="match status" value="1"/>
</dbReference>
<feature type="region of interest" description="Disordered" evidence="1">
    <location>
        <begin position="379"/>
        <end position="501"/>
    </location>
</feature>